<keyword evidence="4" id="KW-0378">Hydrolase</keyword>
<keyword evidence="5" id="KW-0694">RNA-binding</keyword>
<dbReference type="InterPro" id="IPR038570">
    <property type="entry name" value="HicA_sf"/>
</dbReference>
<dbReference type="SUPFAM" id="SSF54786">
    <property type="entry name" value="YcfA/nrd intein domain"/>
    <property type="match status" value="1"/>
</dbReference>
<dbReference type="GO" id="GO:0004519">
    <property type="term" value="F:endonuclease activity"/>
    <property type="evidence" value="ECO:0007669"/>
    <property type="project" value="UniProtKB-KW"/>
</dbReference>
<protein>
    <submittedName>
        <fullName evidence="7">YcfA-like protein</fullName>
    </submittedName>
</protein>
<dbReference type="Gene3D" id="3.30.920.30">
    <property type="entry name" value="Hypothetical protein"/>
    <property type="match status" value="1"/>
</dbReference>
<dbReference type="AlphaFoldDB" id="T0ZHR2"/>
<comment type="caution">
    <text evidence="7">The sequence shown here is derived from an EMBL/GenBank/DDBJ whole genome shotgun (WGS) entry which is preliminary data.</text>
</comment>
<reference evidence="7" key="1">
    <citation type="submission" date="2013-08" db="EMBL/GenBank/DDBJ databases">
        <authorList>
            <person name="Mendez C."/>
            <person name="Richter M."/>
            <person name="Ferrer M."/>
            <person name="Sanchez J."/>
        </authorList>
    </citation>
    <scope>NUCLEOTIDE SEQUENCE</scope>
</reference>
<keyword evidence="6" id="KW-0346">Stress response</keyword>
<sequence>MSDTLPVRGNEFIRRVHAIAKERRLTSRVDEKRGKGSHVTLYLGDRRTVVRNPKDELKTGTLHAMCKQLGIDKADL</sequence>
<dbReference type="GO" id="GO:0003729">
    <property type="term" value="F:mRNA binding"/>
    <property type="evidence" value="ECO:0007669"/>
    <property type="project" value="InterPro"/>
</dbReference>
<evidence type="ECO:0000256" key="6">
    <source>
        <dbReference type="ARBA" id="ARBA00023016"/>
    </source>
</evidence>
<accession>T0ZHR2</accession>
<keyword evidence="3" id="KW-0255">Endonuclease</keyword>
<evidence type="ECO:0000256" key="4">
    <source>
        <dbReference type="ARBA" id="ARBA00022801"/>
    </source>
</evidence>
<proteinExistence type="predicted"/>
<evidence type="ECO:0000256" key="3">
    <source>
        <dbReference type="ARBA" id="ARBA00022759"/>
    </source>
</evidence>
<organism evidence="7">
    <name type="scientific">mine drainage metagenome</name>
    <dbReference type="NCBI Taxonomy" id="410659"/>
    <lineage>
        <taxon>unclassified sequences</taxon>
        <taxon>metagenomes</taxon>
        <taxon>ecological metagenomes</taxon>
    </lineage>
</organism>
<dbReference type="Pfam" id="PF07927">
    <property type="entry name" value="HicA_toxin"/>
    <property type="match status" value="1"/>
</dbReference>
<keyword evidence="1" id="KW-1277">Toxin-antitoxin system</keyword>
<evidence type="ECO:0000256" key="5">
    <source>
        <dbReference type="ARBA" id="ARBA00022884"/>
    </source>
</evidence>
<name>T0ZHR2_9ZZZZ</name>
<dbReference type="GO" id="GO:0016787">
    <property type="term" value="F:hydrolase activity"/>
    <property type="evidence" value="ECO:0007669"/>
    <property type="project" value="UniProtKB-KW"/>
</dbReference>
<reference evidence="7" key="2">
    <citation type="journal article" date="2014" name="ISME J.">
        <title>Microbial stratification in low pH oxic and suboxic macroscopic growths along an acid mine drainage.</title>
        <authorList>
            <person name="Mendez-Garcia C."/>
            <person name="Mesa V."/>
            <person name="Sprenger R.R."/>
            <person name="Richter M."/>
            <person name="Diez M.S."/>
            <person name="Solano J."/>
            <person name="Bargiela R."/>
            <person name="Golyshina O.V."/>
            <person name="Manteca A."/>
            <person name="Ramos J.L."/>
            <person name="Gallego J.R."/>
            <person name="Llorente I."/>
            <person name="Martins Dos Santos V.A."/>
            <person name="Jensen O.N."/>
            <person name="Pelaez A.I."/>
            <person name="Sanchez J."/>
            <person name="Ferrer M."/>
        </authorList>
    </citation>
    <scope>NUCLEOTIDE SEQUENCE</scope>
</reference>
<dbReference type="InterPro" id="IPR012933">
    <property type="entry name" value="HicA_mRNA_interferase"/>
</dbReference>
<keyword evidence="2" id="KW-0540">Nuclease</keyword>
<evidence type="ECO:0000313" key="7">
    <source>
        <dbReference type="EMBL" id="EQD43957.1"/>
    </source>
</evidence>
<gene>
    <name evidence="7" type="ORF">B1A_15317</name>
</gene>
<dbReference type="EMBL" id="AUZX01011238">
    <property type="protein sequence ID" value="EQD43957.1"/>
    <property type="molecule type" value="Genomic_DNA"/>
</dbReference>
<evidence type="ECO:0000256" key="1">
    <source>
        <dbReference type="ARBA" id="ARBA00022649"/>
    </source>
</evidence>
<evidence type="ECO:0000256" key="2">
    <source>
        <dbReference type="ARBA" id="ARBA00022722"/>
    </source>
</evidence>